<sequence length="454" mass="51052">MEYNDGSYQETQSTFPPSSTDVPYCHDSSHNIPLATSWSNLVRPGLHPQAHSSSHTWPMNLCSGTDEPQSSSPDPATNHFGRTPDTRGAGHHEIVPTSVPTSLAMVHGLATGPRNALPTIMIEGELDVSVDASNPRTCEVLRDDLNFVALNCSQIGDRDTLRVHFVLAVLAWAMVVDVVHKIYSCPRVIDLCLRMIEGDDSGDDIWLWADGDEEWMQEHCYKGYPFYGSGLEQKGLADAQGALRRRLDREQRISQPPTTRNANPNLQDKSSSARIRNADPAQRIAVIAWLILSSEHRDEMLLQHGYTSQQNFGSASLIGDWHVIVYETLRLSPSFPEQPEEWKKFEEKRNAIGCKCLDPGSCYVADLRDWFRMIVWLRGEEPLVECIDWRGCGVCKPSCTTRTTLCILQRSHRLHPTFSSCSATAVVSRSARPETWKRIDAQLRNSWDHDETDL</sequence>
<feature type="compositionally biased region" description="Polar residues" evidence="1">
    <location>
        <begin position="253"/>
        <end position="274"/>
    </location>
</feature>
<dbReference type="Proteomes" id="UP000053820">
    <property type="component" value="Unassembled WGS sequence"/>
</dbReference>
<gene>
    <name evidence="2" type="ORF">HYDPIDRAFT_119976</name>
</gene>
<evidence type="ECO:0000313" key="2">
    <source>
        <dbReference type="EMBL" id="KIJ58114.1"/>
    </source>
</evidence>
<reference evidence="2 3" key="1">
    <citation type="submission" date="2014-04" db="EMBL/GenBank/DDBJ databases">
        <title>Evolutionary Origins and Diversification of the Mycorrhizal Mutualists.</title>
        <authorList>
            <consortium name="DOE Joint Genome Institute"/>
            <consortium name="Mycorrhizal Genomics Consortium"/>
            <person name="Kohler A."/>
            <person name="Kuo A."/>
            <person name="Nagy L.G."/>
            <person name="Floudas D."/>
            <person name="Copeland A."/>
            <person name="Barry K.W."/>
            <person name="Cichocki N."/>
            <person name="Veneault-Fourrey C."/>
            <person name="LaButti K."/>
            <person name="Lindquist E.A."/>
            <person name="Lipzen A."/>
            <person name="Lundell T."/>
            <person name="Morin E."/>
            <person name="Murat C."/>
            <person name="Riley R."/>
            <person name="Ohm R."/>
            <person name="Sun H."/>
            <person name="Tunlid A."/>
            <person name="Henrissat B."/>
            <person name="Grigoriev I.V."/>
            <person name="Hibbett D.S."/>
            <person name="Martin F."/>
        </authorList>
    </citation>
    <scope>NUCLEOTIDE SEQUENCE [LARGE SCALE GENOMIC DNA]</scope>
    <source>
        <strain evidence="2 3">MD-312</strain>
    </source>
</reference>
<evidence type="ECO:0000313" key="3">
    <source>
        <dbReference type="Proteomes" id="UP000053820"/>
    </source>
</evidence>
<feature type="region of interest" description="Disordered" evidence="1">
    <location>
        <begin position="1"/>
        <end position="27"/>
    </location>
</feature>
<protein>
    <submittedName>
        <fullName evidence="2">Uncharacterized protein</fullName>
    </submittedName>
</protein>
<name>A0A0C9UYK6_9AGAM</name>
<evidence type="ECO:0000256" key="1">
    <source>
        <dbReference type="SAM" id="MobiDB-lite"/>
    </source>
</evidence>
<feature type="region of interest" description="Disordered" evidence="1">
    <location>
        <begin position="249"/>
        <end position="274"/>
    </location>
</feature>
<feature type="region of interest" description="Disordered" evidence="1">
    <location>
        <begin position="47"/>
        <end position="93"/>
    </location>
</feature>
<keyword evidence="3" id="KW-1185">Reference proteome</keyword>
<organism evidence="2 3">
    <name type="scientific">Hydnomerulius pinastri MD-312</name>
    <dbReference type="NCBI Taxonomy" id="994086"/>
    <lineage>
        <taxon>Eukaryota</taxon>
        <taxon>Fungi</taxon>
        <taxon>Dikarya</taxon>
        <taxon>Basidiomycota</taxon>
        <taxon>Agaricomycotina</taxon>
        <taxon>Agaricomycetes</taxon>
        <taxon>Agaricomycetidae</taxon>
        <taxon>Boletales</taxon>
        <taxon>Boletales incertae sedis</taxon>
        <taxon>Leucogyrophana</taxon>
    </lineage>
</organism>
<proteinExistence type="predicted"/>
<dbReference type="OrthoDB" id="2686862at2759"/>
<feature type="compositionally biased region" description="Polar residues" evidence="1">
    <location>
        <begin position="1"/>
        <end position="21"/>
    </location>
</feature>
<feature type="compositionally biased region" description="Polar residues" evidence="1">
    <location>
        <begin position="50"/>
        <end position="75"/>
    </location>
</feature>
<accession>A0A0C9UYK6</accession>
<dbReference type="HOGENOM" id="CLU_740937_0_0_1"/>
<feature type="compositionally biased region" description="Basic and acidic residues" evidence="1">
    <location>
        <begin position="82"/>
        <end position="93"/>
    </location>
</feature>
<dbReference type="AlphaFoldDB" id="A0A0C9UYK6"/>
<dbReference type="EMBL" id="KN839986">
    <property type="protein sequence ID" value="KIJ58114.1"/>
    <property type="molecule type" value="Genomic_DNA"/>
</dbReference>